<dbReference type="Proteomes" id="UP000052052">
    <property type="component" value="Unassembled WGS sequence"/>
</dbReference>
<accession>A0A0R0CHJ9</accession>
<reference evidence="2 3" key="1">
    <citation type="submission" date="2015-05" db="EMBL/GenBank/DDBJ databases">
        <title>Genome sequencing and analysis of members of genus Stenotrophomonas.</title>
        <authorList>
            <person name="Patil P.P."/>
            <person name="Midha S."/>
            <person name="Patil P.B."/>
        </authorList>
    </citation>
    <scope>NUCLEOTIDE SEQUENCE [LARGE SCALE GENOMIC DNA]</scope>
    <source>
        <strain evidence="2 3">DSM 21858</strain>
    </source>
</reference>
<feature type="transmembrane region" description="Helical" evidence="1">
    <location>
        <begin position="48"/>
        <end position="67"/>
    </location>
</feature>
<name>A0A0R0CHJ9_9GAMM</name>
<sequence length="173" mass="19821">MAWAIDASVRYHERRQAFYERSDSLVNALNLIVGSGAVLAIIQSAPSWVVVVSSAMVAILSLINITMRSSAMASLHAQLKQRYIGLLIRLEKLDEPTISEEPFRDELRKLREARLLIEGEEPTIFRVVHVMAHNELLMAKGYDDTDMWHVPWYKALSANWIRWDTSKLSKRSK</sequence>
<feature type="transmembrane region" description="Helical" evidence="1">
    <location>
        <begin position="24"/>
        <end position="42"/>
    </location>
</feature>
<protein>
    <recommendedName>
        <fullName evidence="4">SMODS and SLOG-associating 2TM effector domain-containing protein</fullName>
    </recommendedName>
</protein>
<evidence type="ECO:0000256" key="1">
    <source>
        <dbReference type="SAM" id="Phobius"/>
    </source>
</evidence>
<evidence type="ECO:0008006" key="4">
    <source>
        <dbReference type="Google" id="ProtNLM"/>
    </source>
</evidence>
<evidence type="ECO:0000313" key="2">
    <source>
        <dbReference type="EMBL" id="KRG68859.1"/>
    </source>
</evidence>
<keyword evidence="1" id="KW-1133">Transmembrane helix</keyword>
<organism evidence="2 3">
    <name type="scientific">Pseudoxanthomonas dokdonensis</name>
    <dbReference type="NCBI Taxonomy" id="344882"/>
    <lineage>
        <taxon>Bacteria</taxon>
        <taxon>Pseudomonadati</taxon>
        <taxon>Pseudomonadota</taxon>
        <taxon>Gammaproteobacteria</taxon>
        <taxon>Lysobacterales</taxon>
        <taxon>Lysobacteraceae</taxon>
        <taxon>Pseudoxanthomonas</taxon>
    </lineage>
</organism>
<keyword evidence="3" id="KW-1185">Reference proteome</keyword>
<dbReference type="EMBL" id="LDJL01000011">
    <property type="protein sequence ID" value="KRG68859.1"/>
    <property type="molecule type" value="Genomic_DNA"/>
</dbReference>
<dbReference type="AlphaFoldDB" id="A0A0R0CHJ9"/>
<evidence type="ECO:0000313" key="3">
    <source>
        <dbReference type="Proteomes" id="UP000052052"/>
    </source>
</evidence>
<dbReference type="PATRIC" id="fig|344882.3.peg.427"/>
<keyword evidence="1" id="KW-0812">Transmembrane</keyword>
<proteinExistence type="predicted"/>
<keyword evidence="1" id="KW-0472">Membrane</keyword>
<comment type="caution">
    <text evidence="2">The sequence shown here is derived from an EMBL/GenBank/DDBJ whole genome shotgun (WGS) entry which is preliminary data.</text>
</comment>
<gene>
    <name evidence="2" type="ORF">ABB29_10285</name>
</gene>